<evidence type="ECO:0000256" key="2">
    <source>
        <dbReference type="ARBA" id="ARBA00022692"/>
    </source>
</evidence>
<dbReference type="OrthoDB" id="63113at2759"/>
<evidence type="ECO:0000313" key="6">
    <source>
        <dbReference type="EMBL" id="KNC77725.1"/>
    </source>
</evidence>
<evidence type="ECO:0000256" key="4">
    <source>
        <dbReference type="ARBA" id="ARBA00023136"/>
    </source>
</evidence>
<dbReference type="PANTHER" id="PTHR19317:SF0">
    <property type="entry name" value="PRENYLATED RAB ACCEPTOR PROTEIN 1"/>
    <property type="match status" value="1"/>
</dbReference>
<evidence type="ECO:0000256" key="5">
    <source>
        <dbReference type="RuleBase" id="RU363107"/>
    </source>
</evidence>
<protein>
    <recommendedName>
        <fullName evidence="5">PRA1 family protein</fullName>
    </recommendedName>
</protein>
<comment type="subcellular location">
    <subcellularLocation>
        <location evidence="1 5">Membrane</location>
        <topology evidence="1 5">Multi-pass membrane protein</topology>
    </subcellularLocation>
</comment>
<dbReference type="EMBL" id="KQ242650">
    <property type="protein sequence ID" value="KNC77725.1"/>
    <property type="molecule type" value="Genomic_DNA"/>
</dbReference>
<dbReference type="AlphaFoldDB" id="A0A0L0FLU4"/>
<reference evidence="6 7" key="1">
    <citation type="submission" date="2011-02" db="EMBL/GenBank/DDBJ databases">
        <title>The Genome Sequence of Sphaeroforma arctica JP610.</title>
        <authorList>
            <consortium name="The Broad Institute Genome Sequencing Platform"/>
            <person name="Russ C."/>
            <person name="Cuomo C."/>
            <person name="Young S.K."/>
            <person name="Zeng Q."/>
            <person name="Gargeya S."/>
            <person name="Alvarado L."/>
            <person name="Berlin A."/>
            <person name="Chapman S.B."/>
            <person name="Chen Z."/>
            <person name="Freedman E."/>
            <person name="Gellesch M."/>
            <person name="Goldberg J."/>
            <person name="Griggs A."/>
            <person name="Gujja S."/>
            <person name="Heilman E."/>
            <person name="Heiman D."/>
            <person name="Howarth C."/>
            <person name="Mehta T."/>
            <person name="Neiman D."/>
            <person name="Pearson M."/>
            <person name="Roberts A."/>
            <person name="Saif S."/>
            <person name="Shea T."/>
            <person name="Shenoy N."/>
            <person name="Sisk P."/>
            <person name="Stolte C."/>
            <person name="Sykes S."/>
            <person name="White J."/>
            <person name="Yandava C."/>
            <person name="Burger G."/>
            <person name="Gray M.W."/>
            <person name="Holland P.W.H."/>
            <person name="King N."/>
            <person name="Lang F.B.F."/>
            <person name="Roger A.J."/>
            <person name="Ruiz-Trillo I."/>
            <person name="Haas B."/>
            <person name="Nusbaum C."/>
            <person name="Birren B."/>
        </authorList>
    </citation>
    <scope>NUCLEOTIDE SEQUENCE [LARGE SCALE GENOMIC DNA]</scope>
    <source>
        <strain evidence="6 7">JP610</strain>
    </source>
</reference>
<comment type="similarity">
    <text evidence="5">Belongs to the PRA1 family.</text>
</comment>
<keyword evidence="4 5" id="KW-0472">Membrane</keyword>
<proteinExistence type="inferred from homology"/>
<evidence type="ECO:0000256" key="3">
    <source>
        <dbReference type="ARBA" id="ARBA00022989"/>
    </source>
</evidence>
<dbReference type="eggNOG" id="KOG3142">
    <property type="taxonomic scope" value="Eukaryota"/>
</dbReference>
<keyword evidence="2 5" id="KW-0812">Transmembrane</keyword>
<organism evidence="6 7">
    <name type="scientific">Sphaeroforma arctica JP610</name>
    <dbReference type="NCBI Taxonomy" id="667725"/>
    <lineage>
        <taxon>Eukaryota</taxon>
        <taxon>Ichthyosporea</taxon>
        <taxon>Ichthyophonida</taxon>
        <taxon>Sphaeroforma</taxon>
    </lineage>
</organism>
<dbReference type="GO" id="GO:0005794">
    <property type="term" value="C:Golgi apparatus"/>
    <property type="evidence" value="ECO:0007669"/>
    <property type="project" value="TreeGrafter"/>
</dbReference>
<evidence type="ECO:0000313" key="7">
    <source>
        <dbReference type="Proteomes" id="UP000054560"/>
    </source>
</evidence>
<dbReference type="Proteomes" id="UP000054560">
    <property type="component" value="Unassembled WGS sequence"/>
</dbReference>
<dbReference type="GO" id="GO:0016020">
    <property type="term" value="C:membrane"/>
    <property type="evidence" value="ECO:0007669"/>
    <property type="project" value="UniProtKB-SubCell"/>
</dbReference>
<keyword evidence="7" id="KW-1185">Reference proteome</keyword>
<sequence length="212" mass="22942">MGNQEGGTAVATPSSGGFPDISSMMSGISGALRENPTVQEMSTDMSDPNFMAKVKKMFKTRMETLRPWNEFANVSYFSKPESVGQAMGRASFNVRYFATNYFMIFIGLFVYSLVTSPFLLLAVAFVLAGSAGILHLSDKPPLVIGGKEWNTRSQKIALGCIAVPLFWLGSAGSVVFWLLGCSGVVILAHASFLNNDMIANSEEWAREIDAVA</sequence>
<dbReference type="GeneID" id="25910325"/>
<name>A0A0L0FLU4_9EUKA</name>
<dbReference type="Pfam" id="PF03208">
    <property type="entry name" value="PRA1"/>
    <property type="match status" value="1"/>
</dbReference>
<dbReference type="STRING" id="667725.A0A0L0FLU4"/>
<feature type="transmembrane region" description="Helical" evidence="5">
    <location>
        <begin position="156"/>
        <end position="179"/>
    </location>
</feature>
<keyword evidence="3 5" id="KW-1133">Transmembrane helix</keyword>
<dbReference type="InterPro" id="IPR004895">
    <property type="entry name" value="Prenylated_rab_accept_PRA1"/>
</dbReference>
<feature type="transmembrane region" description="Helical" evidence="5">
    <location>
        <begin position="118"/>
        <end position="136"/>
    </location>
</feature>
<gene>
    <name evidence="6" type="ORF">SARC_09821</name>
</gene>
<dbReference type="PANTHER" id="PTHR19317">
    <property type="entry name" value="PRENYLATED RAB ACCEPTOR 1-RELATED"/>
    <property type="match status" value="1"/>
</dbReference>
<evidence type="ECO:0000256" key="1">
    <source>
        <dbReference type="ARBA" id="ARBA00004141"/>
    </source>
</evidence>
<feature type="transmembrane region" description="Helical" evidence="5">
    <location>
        <begin position="94"/>
        <end position="112"/>
    </location>
</feature>
<dbReference type="RefSeq" id="XP_014151627.1">
    <property type="nucleotide sequence ID" value="XM_014296152.1"/>
</dbReference>
<accession>A0A0L0FLU4</accession>